<organism evidence="1">
    <name type="scientific">Lepeophtheirus salmonis</name>
    <name type="common">Salmon louse</name>
    <name type="synonym">Caligus salmonis</name>
    <dbReference type="NCBI Taxonomy" id="72036"/>
    <lineage>
        <taxon>Eukaryota</taxon>
        <taxon>Metazoa</taxon>
        <taxon>Ecdysozoa</taxon>
        <taxon>Arthropoda</taxon>
        <taxon>Crustacea</taxon>
        <taxon>Multicrustacea</taxon>
        <taxon>Hexanauplia</taxon>
        <taxon>Copepoda</taxon>
        <taxon>Siphonostomatoida</taxon>
        <taxon>Caligidae</taxon>
        <taxon>Lepeophtheirus</taxon>
    </lineage>
</organism>
<reference evidence="1" key="1">
    <citation type="submission" date="2014-05" db="EMBL/GenBank/DDBJ databases">
        <authorList>
            <person name="Chronopoulou M."/>
        </authorList>
    </citation>
    <scope>NUCLEOTIDE SEQUENCE</scope>
    <source>
        <tissue evidence="1">Whole organism</tissue>
    </source>
</reference>
<evidence type="ECO:0000313" key="1">
    <source>
        <dbReference type="EMBL" id="CDW43754.1"/>
    </source>
</evidence>
<sequence length="45" mass="5061">IGSKKSLSCRKSTATQSFRNVNKIKSVVSTKYHKQVNKTNSICFL</sequence>
<feature type="non-terminal residue" evidence="1">
    <location>
        <position position="1"/>
    </location>
</feature>
<dbReference type="AlphaFoldDB" id="A0A0K2UZS9"/>
<accession>A0A0K2UZS9</accession>
<dbReference type="EMBL" id="HACA01026393">
    <property type="protein sequence ID" value="CDW43754.1"/>
    <property type="molecule type" value="Transcribed_RNA"/>
</dbReference>
<name>A0A0K2UZS9_LEPSM</name>
<protein>
    <submittedName>
        <fullName evidence="1">Uncharacterized protein</fullName>
    </submittedName>
</protein>
<proteinExistence type="predicted"/>